<evidence type="ECO:0000256" key="1">
    <source>
        <dbReference type="ARBA" id="ARBA00004305"/>
    </source>
</evidence>
<evidence type="ECO:0000256" key="11">
    <source>
        <dbReference type="ARBA" id="ARBA00048248"/>
    </source>
</evidence>
<dbReference type="PANTHER" id="PTHR11766">
    <property type="entry name" value="TYROSYL-TRNA SYNTHETASE"/>
    <property type="match status" value="1"/>
</dbReference>
<comment type="caution">
    <text evidence="15">The sequence shown here is derived from an EMBL/GenBank/DDBJ whole genome shotgun (WGS) entry which is preliminary data.</text>
</comment>
<feature type="compositionally biased region" description="Basic and acidic residues" evidence="13">
    <location>
        <begin position="616"/>
        <end position="644"/>
    </location>
</feature>
<evidence type="ECO:0000256" key="12">
    <source>
        <dbReference type="RuleBase" id="RU361234"/>
    </source>
</evidence>
<dbReference type="PANTHER" id="PTHR11766:SF0">
    <property type="entry name" value="TYROSINE--TRNA LIGASE, MITOCHONDRIAL"/>
    <property type="match status" value="1"/>
</dbReference>
<sequence length="644" mass="72297">MSSSSLLHGLPLSRGSVCCSCLLKLRADDAVRIQRRGVSTRWLAKQSGAEEEWRLRAELIQAGKERNTFDILEERGYIKDMAGSRDTVRELMRRKRIGAYVGIDPTASSLHVGHLLPLMPLFWMYMHGYTAVTLLGGSTAKIGDPTDRLQSREAISAAEMTMNLTKMHYQTRKLWQNVEDHARRLGYEKQWAWKRALVNNHAWWNSTPLLDILKRLGNSIRIGPLLSRDTVKQKMAKGDGLSYAEFTYPIMQGWDWFKLLSMQKVQMQIGGSDQFGNIVTGIDIVKAARANEPDPSARLPMEDEYDDPVGFTVPLLTDSSGVKFGKSAGNAIWLDHFKTSVFDLYGYFVRRPDEDVERLLKLFTFLPLEKIQQTMDEHNLDQSKRIAQHLLAQEVVTLVHGLPEAKKAREQHRQMFGGGPPPTAEEQAASASEIAASEDQYVSVKGHPTTSNNAPRIDMILPESLVMGKSIGRILYAAGLSNSASEGHRLAAQKAAYIGAAPGDQGRSMTPSQVTFSPVKLWFPEETKHYLIDGKILILRKGKHNIRVIEMVSDEEYEKSGQKYPGQPGTGKVRLLRQHLKEIRSGNVSREDVLAALEADEADASAEDSDPATLKFPEEKSRQRLETEAELQELTKSDKKPYEW</sequence>
<dbReference type="GO" id="GO:0005524">
    <property type="term" value="F:ATP binding"/>
    <property type="evidence" value="ECO:0007669"/>
    <property type="project" value="UniProtKB-KW"/>
</dbReference>
<dbReference type="Pfam" id="PF16714">
    <property type="entry name" value="TyrRSs_C"/>
    <property type="match status" value="1"/>
</dbReference>
<keyword evidence="9" id="KW-0496">Mitochondrion</keyword>
<feature type="region of interest" description="Disordered" evidence="13">
    <location>
        <begin position="411"/>
        <end position="432"/>
    </location>
</feature>
<evidence type="ECO:0000313" key="16">
    <source>
        <dbReference type="Proteomes" id="UP001287356"/>
    </source>
</evidence>
<dbReference type="EC" id="6.1.1.1" evidence="12"/>
<dbReference type="InterPro" id="IPR024088">
    <property type="entry name" value="Tyr-tRNA-ligase_bac-type"/>
</dbReference>
<evidence type="ECO:0000256" key="6">
    <source>
        <dbReference type="ARBA" id="ARBA00022840"/>
    </source>
</evidence>
<name>A0AAE0NK16_9PEZI</name>
<dbReference type="FunFam" id="3.40.50.620:FF:000227">
    <property type="entry name" value="Tyrosine--tRNA ligase"/>
    <property type="match status" value="1"/>
</dbReference>
<evidence type="ECO:0000256" key="3">
    <source>
        <dbReference type="ARBA" id="ARBA00022598"/>
    </source>
</evidence>
<keyword evidence="3 12" id="KW-0436">Ligase</keyword>
<reference evidence="15" key="1">
    <citation type="journal article" date="2023" name="Mol. Phylogenet. Evol.">
        <title>Genome-scale phylogeny and comparative genomics of the fungal order Sordariales.</title>
        <authorList>
            <person name="Hensen N."/>
            <person name="Bonometti L."/>
            <person name="Westerberg I."/>
            <person name="Brannstrom I.O."/>
            <person name="Guillou S."/>
            <person name="Cros-Aarteil S."/>
            <person name="Calhoun S."/>
            <person name="Haridas S."/>
            <person name="Kuo A."/>
            <person name="Mondo S."/>
            <person name="Pangilinan J."/>
            <person name="Riley R."/>
            <person name="LaButti K."/>
            <person name="Andreopoulos B."/>
            <person name="Lipzen A."/>
            <person name="Chen C."/>
            <person name="Yan M."/>
            <person name="Daum C."/>
            <person name="Ng V."/>
            <person name="Clum A."/>
            <person name="Steindorff A."/>
            <person name="Ohm R.A."/>
            <person name="Martin F."/>
            <person name="Silar P."/>
            <person name="Natvig D.O."/>
            <person name="Lalanne C."/>
            <person name="Gautier V."/>
            <person name="Ament-Velasquez S.L."/>
            <person name="Kruys A."/>
            <person name="Hutchinson M.I."/>
            <person name="Powell A.J."/>
            <person name="Barry K."/>
            <person name="Miller A.N."/>
            <person name="Grigoriev I.V."/>
            <person name="Debuchy R."/>
            <person name="Gladieux P."/>
            <person name="Hiltunen Thoren M."/>
            <person name="Johannesson H."/>
        </authorList>
    </citation>
    <scope>NUCLEOTIDE SEQUENCE</scope>
    <source>
        <strain evidence="15">CBS 958.72</strain>
    </source>
</reference>
<keyword evidence="6 12" id="KW-0067">ATP-binding</keyword>
<keyword evidence="5 12" id="KW-0547">Nucleotide-binding</keyword>
<keyword evidence="8" id="KW-0809">Transit peptide</keyword>
<dbReference type="GO" id="GO:0006437">
    <property type="term" value="P:tyrosyl-tRNA aminoacylation"/>
    <property type="evidence" value="ECO:0007669"/>
    <property type="project" value="InterPro"/>
</dbReference>
<dbReference type="NCBIfam" id="TIGR00234">
    <property type="entry name" value="tyrS"/>
    <property type="match status" value="1"/>
</dbReference>
<comment type="catalytic activity">
    <reaction evidence="11 12">
        <text>tRNA(Tyr) + L-tyrosine + ATP = L-tyrosyl-tRNA(Tyr) + AMP + diphosphate + H(+)</text>
        <dbReference type="Rhea" id="RHEA:10220"/>
        <dbReference type="Rhea" id="RHEA-COMP:9706"/>
        <dbReference type="Rhea" id="RHEA-COMP:9707"/>
        <dbReference type="ChEBI" id="CHEBI:15378"/>
        <dbReference type="ChEBI" id="CHEBI:30616"/>
        <dbReference type="ChEBI" id="CHEBI:33019"/>
        <dbReference type="ChEBI" id="CHEBI:58315"/>
        <dbReference type="ChEBI" id="CHEBI:78442"/>
        <dbReference type="ChEBI" id="CHEBI:78536"/>
        <dbReference type="ChEBI" id="CHEBI:456215"/>
        <dbReference type="EC" id="6.1.1.1"/>
    </reaction>
</comment>
<protein>
    <recommendedName>
        <fullName evidence="12">Tyrosine--tRNA ligase</fullName>
        <ecNumber evidence="12">6.1.1.1</ecNumber>
    </recommendedName>
    <alternativeName>
        <fullName evidence="12">Tyrosyl-tRNA synthetase</fullName>
    </alternativeName>
</protein>
<dbReference type="InterPro" id="IPR002305">
    <property type="entry name" value="aa-tRNA-synth_Ic"/>
</dbReference>
<dbReference type="FunFam" id="1.10.240.10:FF:000001">
    <property type="entry name" value="Tyrosine--tRNA ligase"/>
    <property type="match status" value="1"/>
</dbReference>
<dbReference type="Gene3D" id="3.40.50.620">
    <property type="entry name" value="HUPs"/>
    <property type="match status" value="1"/>
</dbReference>
<feature type="domain" description="Tyrosyl-tRNA synthetase C-terminal" evidence="14">
    <location>
        <begin position="450"/>
        <end position="568"/>
    </location>
</feature>
<dbReference type="GO" id="GO:0005759">
    <property type="term" value="C:mitochondrial matrix"/>
    <property type="evidence" value="ECO:0007669"/>
    <property type="project" value="UniProtKB-SubCell"/>
</dbReference>
<dbReference type="CDD" id="cd00805">
    <property type="entry name" value="TyrRS_core"/>
    <property type="match status" value="1"/>
</dbReference>
<dbReference type="InterPro" id="IPR002307">
    <property type="entry name" value="Tyr-tRNA-ligase"/>
</dbReference>
<dbReference type="InterPro" id="IPR036986">
    <property type="entry name" value="S4_RNA-bd_sf"/>
</dbReference>
<keyword evidence="7 12" id="KW-0648">Protein biosynthesis</keyword>
<dbReference type="GO" id="GO:0003723">
    <property type="term" value="F:RNA binding"/>
    <property type="evidence" value="ECO:0007669"/>
    <property type="project" value="InterPro"/>
</dbReference>
<evidence type="ECO:0000256" key="9">
    <source>
        <dbReference type="ARBA" id="ARBA00023128"/>
    </source>
</evidence>
<dbReference type="PRINTS" id="PR01040">
    <property type="entry name" value="TRNASYNTHTYR"/>
</dbReference>
<evidence type="ECO:0000256" key="2">
    <source>
        <dbReference type="ARBA" id="ARBA00005594"/>
    </source>
</evidence>
<evidence type="ECO:0000256" key="7">
    <source>
        <dbReference type="ARBA" id="ARBA00022917"/>
    </source>
</evidence>
<comment type="similarity">
    <text evidence="2 12">Belongs to the class-I aminoacyl-tRNA synthetase family.</text>
</comment>
<reference evidence="15" key="2">
    <citation type="submission" date="2023-06" db="EMBL/GenBank/DDBJ databases">
        <authorList>
            <consortium name="Lawrence Berkeley National Laboratory"/>
            <person name="Haridas S."/>
            <person name="Hensen N."/>
            <person name="Bonometti L."/>
            <person name="Westerberg I."/>
            <person name="Brannstrom I.O."/>
            <person name="Guillou S."/>
            <person name="Cros-Aarteil S."/>
            <person name="Calhoun S."/>
            <person name="Kuo A."/>
            <person name="Mondo S."/>
            <person name="Pangilinan J."/>
            <person name="Riley R."/>
            <person name="Labutti K."/>
            <person name="Andreopoulos B."/>
            <person name="Lipzen A."/>
            <person name="Chen C."/>
            <person name="Yanf M."/>
            <person name="Daum C."/>
            <person name="Ng V."/>
            <person name="Clum A."/>
            <person name="Steindorff A."/>
            <person name="Ohm R."/>
            <person name="Martin F."/>
            <person name="Silar P."/>
            <person name="Natvig D."/>
            <person name="Lalanne C."/>
            <person name="Gautier V."/>
            <person name="Ament-Velasquez S.L."/>
            <person name="Kruys A."/>
            <person name="Hutchinson M.I."/>
            <person name="Powell A.J."/>
            <person name="Barry K."/>
            <person name="Miller A.N."/>
            <person name="Grigoriev I.V."/>
            <person name="Debuchy R."/>
            <person name="Gladieux P."/>
            <person name="Thoren M.H."/>
            <person name="Johannesson H."/>
        </authorList>
    </citation>
    <scope>NUCLEOTIDE SEQUENCE</scope>
    <source>
        <strain evidence="15">CBS 958.72</strain>
    </source>
</reference>
<evidence type="ECO:0000256" key="4">
    <source>
        <dbReference type="ARBA" id="ARBA00022664"/>
    </source>
</evidence>
<evidence type="ECO:0000256" key="10">
    <source>
        <dbReference type="ARBA" id="ARBA00023146"/>
    </source>
</evidence>
<feature type="region of interest" description="Disordered" evidence="13">
    <location>
        <begin position="599"/>
        <end position="644"/>
    </location>
</feature>
<dbReference type="GO" id="GO:0005829">
    <property type="term" value="C:cytosol"/>
    <property type="evidence" value="ECO:0007669"/>
    <property type="project" value="TreeGrafter"/>
</dbReference>
<evidence type="ECO:0000313" key="15">
    <source>
        <dbReference type="EMBL" id="KAK3382968.1"/>
    </source>
</evidence>
<evidence type="ECO:0000256" key="5">
    <source>
        <dbReference type="ARBA" id="ARBA00022741"/>
    </source>
</evidence>
<dbReference type="GO" id="GO:0004831">
    <property type="term" value="F:tyrosine-tRNA ligase activity"/>
    <property type="evidence" value="ECO:0007669"/>
    <property type="project" value="UniProtKB-EC"/>
</dbReference>
<feature type="compositionally biased region" description="Acidic residues" evidence="13">
    <location>
        <begin position="599"/>
        <end position="610"/>
    </location>
</feature>
<dbReference type="InterPro" id="IPR032005">
    <property type="entry name" value="TyrRSs_C"/>
</dbReference>
<accession>A0AAE0NK16</accession>
<gene>
    <name evidence="15" type="ORF">B0T24DRAFT_587672</name>
</gene>
<dbReference type="Gene3D" id="1.10.240.10">
    <property type="entry name" value="Tyrosyl-Transfer RNA Synthetase"/>
    <property type="match status" value="1"/>
</dbReference>
<dbReference type="InterPro" id="IPR014729">
    <property type="entry name" value="Rossmann-like_a/b/a_fold"/>
</dbReference>
<dbReference type="EMBL" id="JAULSN010000001">
    <property type="protein sequence ID" value="KAK3382968.1"/>
    <property type="molecule type" value="Genomic_DNA"/>
</dbReference>
<evidence type="ECO:0000259" key="14">
    <source>
        <dbReference type="Pfam" id="PF16714"/>
    </source>
</evidence>
<organism evidence="15 16">
    <name type="scientific">Lasiosphaeria ovina</name>
    <dbReference type="NCBI Taxonomy" id="92902"/>
    <lineage>
        <taxon>Eukaryota</taxon>
        <taxon>Fungi</taxon>
        <taxon>Dikarya</taxon>
        <taxon>Ascomycota</taxon>
        <taxon>Pezizomycotina</taxon>
        <taxon>Sordariomycetes</taxon>
        <taxon>Sordariomycetidae</taxon>
        <taxon>Sordariales</taxon>
        <taxon>Lasiosphaeriaceae</taxon>
        <taxon>Lasiosphaeria</taxon>
    </lineage>
</organism>
<keyword evidence="4" id="KW-0507">mRNA processing</keyword>
<evidence type="ECO:0000256" key="13">
    <source>
        <dbReference type="SAM" id="MobiDB-lite"/>
    </source>
</evidence>
<evidence type="ECO:0000256" key="8">
    <source>
        <dbReference type="ARBA" id="ARBA00022946"/>
    </source>
</evidence>
<dbReference type="GO" id="GO:0006397">
    <property type="term" value="P:mRNA processing"/>
    <property type="evidence" value="ECO:0007669"/>
    <property type="project" value="UniProtKB-KW"/>
</dbReference>
<proteinExistence type="inferred from homology"/>
<keyword evidence="10 12" id="KW-0030">Aminoacyl-tRNA synthetase</keyword>
<dbReference type="SUPFAM" id="SSF52374">
    <property type="entry name" value="Nucleotidylyl transferase"/>
    <property type="match status" value="1"/>
</dbReference>
<keyword evidence="16" id="KW-1185">Reference proteome</keyword>
<dbReference type="Gene3D" id="3.10.290.10">
    <property type="entry name" value="RNA-binding S4 domain"/>
    <property type="match status" value="1"/>
</dbReference>
<dbReference type="Pfam" id="PF00579">
    <property type="entry name" value="tRNA-synt_1b"/>
    <property type="match status" value="1"/>
</dbReference>
<comment type="subcellular location">
    <subcellularLocation>
        <location evidence="1">Mitochondrion matrix</location>
    </subcellularLocation>
</comment>
<dbReference type="Proteomes" id="UP001287356">
    <property type="component" value="Unassembled WGS sequence"/>
</dbReference>
<dbReference type="AlphaFoldDB" id="A0AAE0NK16"/>